<keyword evidence="3" id="KW-1185">Reference proteome</keyword>
<reference evidence="2" key="1">
    <citation type="submission" date="2022-07" db="EMBL/GenBank/DDBJ databases">
        <title>Phylogenomic reconstructions and comparative analyses of Kickxellomycotina fungi.</title>
        <authorList>
            <person name="Reynolds N.K."/>
            <person name="Stajich J.E."/>
            <person name="Barry K."/>
            <person name="Grigoriev I.V."/>
            <person name="Crous P."/>
            <person name="Smith M.E."/>
        </authorList>
    </citation>
    <scope>NUCLEOTIDE SEQUENCE</scope>
    <source>
        <strain evidence="2">RSA 567</strain>
    </source>
</reference>
<protein>
    <submittedName>
        <fullName evidence="2">Uncharacterized protein</fullName>
    </submittedName>
</protein>
<accession>A0A9W8E513</accession>
<proteinExistence type="predicted"/>
<comment type="caution">
    <text evidence="2">The sequence shown here is derived from an EMBL/GenBank/DDBJ whole genome shotgun (WGS) entry which is preliminary data.</text>
</comment>
<name>A0A9W8E513_9FUNG</name>
<evidence type="ECO:0000313" key="3">
    <source>
        <dbReference type="Proteomes" id="UP001151582"/>
    </source>
</evidence>
<dbReference type="EMBL" id="JANBQB010002163">
    <property type="protein sequence ID" value="KAJ1968252.1"/>
    <property type="molecule type" value="Genomic_DNA"/>
</dbReference>
<dbReference type="Proteomes" id="UP001151582">
    <property type="component" value="Unassembled WGS sequence"/>
</dbReference>
<feature type="region of interest" description="Disordered" evidence="1">
    <location>
        <begin position="32"/>
        <end position="53"/>
    </location>
</feature>
<evidence type="ECO:0000313" key="2">
    <source>
        <dbReference type="EMBL" id="KAJ1968252.1"/>
    </source>
</evidence>
<feature type="compositionally biased region" description="Polar residues" evidence="1">
    <location>
        <begin position="38"/>
        <end position="53"/>
    </location>
</feature>
<gene>
    <name evidence="2" type="ORF">H4R34_006296</name>
</gene>
<evidence type="ECO:0000256" key="1">
    <source>
        <dbReference type="SAM" id="MobiDB-lite"/>
    </source>
</evidence>
<dbReference type="AlphaFoldDB" id="A0A9W8E513"/>
<feature type="non-terminal residue" evidence="2">
    <location>
        <position position="53"/>
    </location>
</feature>
<sequence>MTMIARALLNGSNLYWVYDALAANEFDDTNNKLANGINVPTENPTNTKRTMLY</sequence>
<organism evidence="2 3">
    <name type="scientific">Dimargaris verticillata</name>
    <dbReference type="NCBI Taxonomy" id="2761393"/>
    <lineage>
        <taxon>Eukaryota</taxon>
        <taxon>Fungi</taxon>
        <taxon>Fungi incertae sedis</taxon>
        <taxon>Zoopagomycota</taxon>
        <taxon>Kickxellomycotina</taxon>
        <taxon>Dimargaritomycetes</taxon>
        <taxon>Dimargaritales</taxon>
        <taxon>Dimargaritaceae</taxon>
        <taxon>Dimargaris</taxon>
    </lineage>
</organism>